<dbReference type="OrthoDB" id="420046at2759"/>
<accession>A0A8E0S6X3</accession>
<dbReference type="InterPro" id="IPR015421">
    <property type="entry name" value="PyrdxlP-dep_Trfase_major"/>
</dbReference>
<evidence type="ECO:0000313" key="3">
    <source>
        <dbReference type="Proteomes" id="UP000728185"/>
    </source>
</evidence>
<organism evidence="2 3">
    <name type="scientific">Fasciolopsis buskii</name>
    <dbReference type="NCBI Taxonomy" id="27845"/>
    <lineage>
        <taxon>Eukaryota</taxon>
        <taxon>Metazoa</taxon>
        <taxon>Spiralia</taxon>
        <taxon>Lophotrochozoa</taxon>
        <taxon>Platyhelminthes</taxon>
        <taxon>Trematoda</taxon>
        <taxon>Digenea</taxon>
        <taxon>Plagiorchiida</taxon>
        <taxon>Echinostomata</taxon>
        <taxon>Echinostomatoidea</taxon>
        <taxon>Fasciolidae</taxon>
        <taxon>Fasciolopsis</taxon>
    </lineage>
</organism>
<dbReference type="SUPFAM" id="SSF53383">
    <property type="entry name" value="PLP-dependent transferases"/>
    <property type="match status" value="1"/>
</dbReference>
<dbReference type="PANTHER" id="PTHR43686">
    <property type="entry name" value="SULFURTRANSFERASE-RELATED"/>
    <property type="match status" value="1"/>
</dbReference>
<dbReference type="InterPro" id="IPR000192">
    <property type="entry name" value="Aminotrans_V_dom"/>
</dbReference>
<dbReference type="Gene3D" id="3.40.640.10">
    <property type="entry name" value="Type I PLP-dependent aspartate aminotransferase-like (Major domain)"/>
    <property type="match status" value="1"/>
</dbReference>
<evidence type="ECO:0000259" key="1">
    <source>
        <dbReference type="Pfam" id="PF00266"/>
    </source>
</evidence>
<dbReference type="AlphaFoldDB" id="A0A8E0S6X3"/>
<feature type="domain" description="Aminotransferase class V" evidence="1">
    <location>
        <begin position="2"/>
        <end position="109"/>
    </location>
</feature>
<proteinExistence type="predicted"/>
<dbReference type="PANTHER" id="PTHR43686:SF1">
    <property type="entry name" value="AMINOTRAN_5 DOMAIN-CONTAINING PROTEIN"/>
    <property type="match status" value="1"/>
</dbReference>
<reference evidence="2" key="1">
    <citation type="submission" date="2019-05" db="EMBL/GenBank/DDBJ databases">
        <title>Annotation for the trematode Fasciolopsis buski.</title>
        <authorList>
            <person name="Choi Y.-J."/>
        </authorList>
    </citation>
    <scope>NUCLEOTIDE SEQUENCE</scope>
    <source>
        <strain evidence="2">HT</strain>
        <tissue evidence="2">Whole worm</tissue>
    </source>
</reference>
<dbReference type="Proteomes" id="UP000728185">
    <property type="component" value="Unassembled WGS sequence"/>
</dbReference>
<dbReference type="InterPro" id="IPR015424">
    <property type="entry name" value="PyrdxlP-dep_Trfase"/>
</dbReference>
<comment type="caution">
    <text evidence="2">The sequence shown here is derived from an EMBL/GenBank/DDBJ whole genome shotgun (WGS) entry which is preliminary data.</text>
</comment>
<sequence length="144" mass="15964">MAAASNVTGILVDVNAFSSLTHRYGGLAFWDYATAAPYVKIDMNPVVTGPDHDYVYKDAIYFSMHKFIGGPQTPGVLVAKRSLFKAGEVQPSGCGGGTVFFVRRDGQVYLKVSLRVHLLRIAKKNCKLIEFIFGMMFKQTLFFL</sequence>
<gene>
    <name evidence="2" type="ORF">FBUS_11368</name>
</gene>
<name>A0A8E0S6X3_9TREM</name>
<dbReference type="EMBL" id="LUCM01002212">
    <property type="protein sequence ID" value="KAA0197705.1"/>
    <property type="molecule type" value="Genomic_DNA"/>
</dbReference>
<protein>
    <submittedName>
        <fullName evidence="2">tRNA 2-thiocytidine biosynthesis protein ttcA</fullName>
    </submittedName>
</protein>
<evidence type="ECO:0000313" key="2">
    <source>
        <dbReference type="EMBL" id="KAA0197705.1"/>
    </source>
</evidence>
<keyword evidence="3" id="KW-1185">Reference proteome</keyword>
<dbReference type="Pfam" id="PF00266">
    <property type="entry name" value="Aminotran_5"/>
    <property type="match status" value="1"/>
</dbReference>